<gene>
    <name evidence="1" type="ORF">FRACYDRAFT_270702</name>
</gene>
<keyword evidence="2" id="KW-1185">Reference proteome</keyword>
<reference evidence="1 2" key="1">
    <citation type="submission" date="2016-09" db="EMBL/GenBank/DDBJ databases">
        <title>Extensive genetic diversity and differential bi-allelic expression allows diatom success in the polar Southern Ocean.</title>
        <authorList>
            <consortium name="DOE Joint Genome Institute"/>
            <person name="Mock T."/>
            <person name="Otillar R.P."/>
            <person name="Strauss J."/>
            <person name="Dupont C."/>
            <person name="Frickenhaus S."/>
            <person name="Maumus F."/>
            <person name="Mcmullan M."/>
            <person name="Sanges R."/>
            <person name="Schmutz J."/>
            <person name="Toseland A."/>
            <person name="Valas R."/>
            <person name="Veluchamy A."/>
            <person name="Ward B.J."/>
            <person name="Allen A."/>
            <person name="Barry K."/>
            <person name="Falciatore A."/>
            <person name="Ferrante M."/>
            <person name="Fortunato A.E."/>
            <person name="Gloeckner G."/>
            <person name="Gruber A."/>
            <person name="Hipkin R."/>
            <person name="Janech M."/>
            <person name="Kroth P."/>
            <person name="Leese F."/>
            <person name="Lindquist E."/>
            <person name="Lyon B.R."/>
            <person name="Martin J."/>
            <person name="Mayer C."/>
            <person name="Parker M."/>
            <person name="Quesneville H."/>
            <person name="Raymond J."/>
            <person name="Uhlig C."/>
            <person name="Valentin K.U."/>
            <person name="Worden A.Z."/>
            <person name="Armbrust E.V."/>
            <person name="Bowler C."/>
            <person name="Green B."/>
            <person name="Moulton V."/>
            <person name="Van Oosterhout C."/>
            <person name="Grigoriev I."/>
        </authorList>
    </citation>
    <scope>NUCLEOTIDE SEQUENCE [LARGE SCALE GENOMIC DNA]</scope>
    <source>
        <strain evidence="1 2">CCMP1102</strain>
    </source>
</reference>
<protein>
    <submittedName>
        <fullName evidence="1">Uncharacterized protein</fullName>
    </submittedName>
</protein>
<dbReference type="Proteomes" id="UP000095751">
    <property type="component" value="Unassembled WGS sequence"/>
</dbReference>
<proteinExistence type="predicted"/>
<sequence length="124" mass="13306">MTKSDAKVTILDLNTLSNCCHCGSNEELDEVVTPPRTIPLRSAESATAAVMSMLVDDGAAENFTPRADELAVAMTTEKEIDEDTTLIRTGTSAPAIAAMPTMMDEEEAVESSYRCIIFLLSNST</sequence>
<dbReference type="KEGG" id="fcy:FRACYDRAFT_270702"/>
<evidence type="ECO:0000313" key="1">
    <source>
        <dbReference type="EMBL" id="OEU11959.1"/>
    </source>
</evidence>
<evidence type="ECO:0000313" key="2">
    <source>
        <dbReference type="Proteomes" id="UP000095751"/>
    </source>
</evidence>
<dbReference type="AlphaFoldDB" id="A0A1E7F1F9"/>
<accession>A0A1E7F1F9</accession>
<organism evidence="1 2">
    <name type="scientific">Fragilariopsis cylindrus CCMP1102</name>
    <dbReference type="NCBI Taxonomy" id="635003"/>
    <lineage>
        <taxon>Eukaryota</taxon>
        <taxon>Sar</taxon>
        <taxon>Stramenopiles</taxon>
        <taxon>Ochrophyta</taxon>
        <taxon>Bacillariophyta</taxon>
        <taxon>Bacillariophyceae</taxon>
        <taxon>Bacillariophycidae</taxon>
        <taxon>Bacillariales</taxon>
        <taxon>Bacillariaceae</taxon>
        <taxon>Fragilariopsis</taxon>
    </lineage>
</organism>
<dbReference type="EMBL" id="KV784366">
    <property type="protein sequence ID" value="OEU11959.1"/>
    <property type="molecule type" value="Genomic_DNA"/>
</dbReference>
<dbReference type="InParanoid" id="A0A1E7F1F9"/>
<name>A0A1E7F1F9_9STRA</name>